<proteinExistence type="predicted"/>
<gene>
    <name evidence="2" type="ORF">N7505_003296</name>
</gene>
<evidence type="ECO:0000313" key="3">
    <source>
        <dbReference type="Proteomes" id="UP001220256"/>
    </source>
</evidence>
<protein>
    <submittedName>
        <fullName evidence="2">Uncharacterized protein</fullName>
    </submittedName>
</protein>
<feature type="region of interest" description="Disordered" evidence="1">
    <location>
        <begin position="601"/>
        <end position="622"/>
    </location>
</feature>
<accession>A0ABQ8WPT4</accession>
<evidence type="ECO:0000256" key="1">
    <source>
        <dbReference type="SAM" id="MobiDB-lite"/>
    </source>
</evidence>
<evidence type="ECO:0000313" key="2">
    <source>
        <dbReference type="EMBL" id="KAJ5274751.1"/>
    </source>
</evidence>
<dbReference type="Proteomes" id="UP001220256">
    <property type="component" value="Unassembled WGS sequence"/>
</dbReference>
<sequence length="863" mass="98605">MFRDIDENALVECRSLEYAAEIEAHGGHETVADDLLRLVTPEILDLQSQQITTTILKDIQRQQDKDESWETPMGYLDFVTDSRDREWLRLYVGQCVEVLRRVVNGHAQSILKTSIDSLHYFMIWLGNGSRSANFIRLWKVEEHEDDDWKKIRMNLLEALFCQAFSTHHGVLDRIIPTPGTDQFTLYERPSYGLNLMTPLAQDGPLIDFTRSNYIIPALKTPDEQISLWVNCFRVRRAAAKRGLKHKLLTASRPRFRSDFDGCLRTAIGDDNLFKELKASIQCEKVNVNCSSVTAPVPFFGSTSAKVGFILDYAAVSPEEDSFLECPKDEDPTVQLPWPLKVCNFTESNILLWTYDFGKFLPLAGSVATPNANQDELRLRHQQLIDRSQVRIIFLCGPRAEKAIRIPCLRRFTLELRGFRYPMYLMDNPTRILLRCPAVPCEIWSKVGAENTQIGEGIRFAISLLGLQKEDLRPYSLETTGLVGTILCHARNERLGREKLTLKTVDTSVLLWLRRKGLAIQVLERIEKLAGSLSRGLLMILHSLPRNKTHPFIKRPMDPELRARQNAKRVRCYEPFDKDTFREVKQIVREAVIEKEESYTTALQSLPSLPPEKPPEGDQSPEVDSLHAIMHPGPAVTMEKVRQIVSNEVSGPSAPKSPSSLGSYPDQYPELEDSHILELEPLLKRAVDLGLLDLKLSKARRDRLKFKGHIWRQEVGIFRDKEYIYQMDPNQTKSRSINVNYCNIGFGKNEDVGDGTVWVKIEVNPPGQRHEKCYAADALDSDPASRLAFCVRYKDSRGERQERYAHAQGRKPLYAANTLVDILVDDRPNEIIAKTSRRYLYFTSESKFPEELKRFVGGGYTPDI</sequence>
<name>A0ABQ8WPT4_PENCH</name>
<reference evidence="2 3" key="1">
    <citation type="journal article" date="2023" name="IMA Fungus">
        <title>Comparative genomic study of the Penicillium genus elucidates a diverse pangenome and 15 lateral gene transfer events.</title>
        <authorList>
            <person name="Petersen C."/>
            <person name="Sorensen T."/>
            <person name="Nielsen M.R."/>
            <person name="Sondergaard T.E."/>
            <person name="Sorensen J.L."/>
            <person name="Fitzpatrick D.A."/>
            <person name="Frisvad J.C."/>
            <person name="Nielsen K.L."/>
        </authorList>
    </citation>
    <scope>NUCLEOTIDE SEQUENCE [LARGE SCALE GENOMIC DNA]</scope>
    <source>
        <strain evidence="2 3">IBT 3361</strain>
    </source>
</reference>
<keyword evidence="3" id="KW-1185">Reference proteome</keyword>
<organism evidence="2 3">
    <name type="scientific">Penicillium chrysogenum</name>
    <name type="common">Penicillium notatum</name>
    <dbReference type="NCBI Taxonomy" id="5076"/>
    <lineage>
        <taxon>Eukaryota</taxon>
        <taxon>Fungi</taxon>
        <taxon>Dikarya</taxon>
        <taxon>Ascomycota</taxon>
        <taxon>Pezizomycotina</taxon>
        <taxon>Eurotiomycetes</taxon>
        <taxon>Eurotiomycetidae</taxon>
        <taxon>Eurotiales</taxon>
        <taxon>Aspergillaceae</taxon>
        <taxon>Penicillium</taxon>
        <taxon>Penicillium chrysogenum species complex</taxon>
    </lineage>
</organism>
<comment type="caution">
    <text evidence="2">The sequence shown here is derived from an EMBL/GenBank/DDBJ whole genome shotgun (WGS) entry which is preliminary data.</text>
</comment>
<dbReference type="EMBL" id="JAPVEB010000002">
    <property type="protein sequence ID" value="KAJ5274751.1"/>
    <property type="molecule type" value="Genomic_DNA"/>
</dbReference>